<evidence type="ECO:0000313" key="2">
    <source>
        <dbReference type="EMBL" id="KVH08616.1"/>
    </source>
</evidence>
<evidence type="ECO:0000313" key="3">
    <source>
        <dbReference type="Proteomes" id="UP000243975"/>
    </source>
</evidence>
<name>A0A118IDR0_CYNCS</name>
<sequence>LVEEKGFIFETLESKEEAGRRKKQEEGRRRKKQEAKEEAGRRKKEEGRSRKRRKKQEEGRRKKQEAKEEAGSEGRIRILDADSAAIEVVSLFSRMPDADLVAVVEWLVIGSLRQKKGWSNDASLKKKKDWWTLHFQISDNSYLDNYNYK</sequence>
<keyword evidence="3" id="KW-1185">Reference proteome</keyword>
<proteinExistence type="predicted"/>
<feature type="compositionally biased region" description="Basic and acidic residues" evidence="1">
    <location>
        <begin position="14"/>
        <end position="48"/>
    </location>
</feature>
<accession>A0A118IDR0</accession>
<protein>
    <submittedName>
        <fullName evidence="2">Uncharacterized protein</fullName>
    </submittedName>
</protein>
<organism evidence="2 3">
    <name type="scientific">Cynara cardunculus var. scolymus</name>
    <name type="common">Globe artichoke</name>
    <name type="synonym">Cynara scolymus</name>
    <dbReference type="NCBI Taxonomy" id="59895"/>
    <lineage>
        <taxon>Eukaryota</taxon>
        <taxon>Viridiplantae</taxon>
        <taxon>Streptophyta</taxon>
        <taxon>Embryophyta</taxon>
        <taxon>Tracheophyta</taxon>
        <taxon>Spermatophyta</taxon>
        <taxon>Magnoliopsida</taxon>
        <taxon>eudicotyledons</taxon>
        <taxon>Gunneridae</taxon>
        <taxon>Pentapetalae</taxon>
        <taxon>asterids</taxon>
        <taxon>campanulids</taxon>
        <taxon>Asterales</taxon>
        <taxon>Asteraceae</taxon>
        <taxon>Carduoideae</taxon>
        <taxon>Cardueae</taxon>
        <taxon>Carduinae</taxon>
        <taxon>Cynara</taxon>
    </lineage>
</organism>
<dbReference type="AlphaFoldDB" id="A0A118IDR0"/>
<feature type="non-terminal residue" evidence="2">
    <location>
        <position position="149"/>
    </location>
</feature>
<evidence type="ECO:0000256" key="1">
    <source>
        <dbReference type="SAM" id="MobiDB-lite"/>
    </source>
</evidence>
<comment type="caution">
    <text evidence="2">The sequence shown here is derived from an EMBL/GenBank/DDBJ whole genome shotgun (WGS) entry which is preliminary data.</text>
</comment>
<feature type="compositionally biased region" description="Basic and acidic residues" evidence="1">
    <location>
        <begin position="55"/>
        <end position="74"/>
    </location>
</feature>
<dbReference type="Proteomes" id="UP000243975">
    <property type="component" value="Unassembled WGS sequence"/>
</dbReference>
<gene>
    <name evidence="2" type="ORF">Ccrd_025965</name>
</gene>
<reference evidence="2 3" key="1">
    <citation type="journal article" date="2016" name="Sci. Rep.">
        <title>The genome sequence of the outbreeding globe artichoke constructed de novo incorporating a phase-aware low-pass sequencing strategy of F1 progeny.</title>
        <authorList>
            <person name="Scaglione D."/>
            <person name="Reyes-Chin-Wo S."/>
            <person name="Acquadro A."/>
            <person name="Froenicke L."/>
            <person name="Portis E."/>
            <person name="Beitel C."/>
            <person name="Tirone M."/>
            <person name="Mauro R."/>
            <person name="Lo Monaco A."/>
            <person name="Mauromicale G."/>
            <person name="Faccioli P."/>
            <person name="Cattivelli L."/>
            <person name="Rieseberg L."/>
            <person name="Michelmore R."/>
            <person name="Lanteri S."/>
        </authorList>
    </citation>
    <scope>NUCLEOTIDE SEQUENCE [LARGE SCALE GENOMIC DNA]</scope>
    <source>
        <strain evidence="2">2C</strain>
    </source>
</reference>
<dbReference type="EMBL" id="LEKV01007189">
    <property type="protein sequence ID" value="KVH08616.1"/>
    <property type="molecule type" value="Genomic_DNA"/>
</dbReference>
<feature type="region of interest" description="Disordered" evidence="1">
    <location>
        <begin position="14"/>
        <end position="74"/>
    </location>
</feature>